<reference evidence="1" key="1">
    <citation type="submission" date="2021-01" db="EMBL/GenBank/DDBJ databases">
        <title>Chromosome-level genome assembly of a human fungal pathogen reveals clustering of transcriptionally co-regulated genes.</title>
        <authorList>
            <person name="Voorhies M."/>
            <person name="Cohen S."/>
            <person name="Shea T.P."/>
            <person name="Petrus S."/>
            <person name="Munoz J.F."/>
            <person name="Poplawski S."/>
            <person name="Goldman W.E."/>
            <person name="Michael T."/>
            <person name="Cuomo C.A."/>
            <person name="Sil A."/>
            <person name="Beyhan S."/>
        </authorList>
    </citation>
    <scope>NUCLEOTIDE SEQUENCE</scope>
    <source>
        <strain evidence="1">H88</strain>
    </source>
</reference>
<dbReference type="Proteomes" id="UP000663419">
    <property type="component" value="Chromosome 3"/>
</dbReference>
<dbReference type="VEuPathDB" id="FungiDB:I7I53_01512"/>
<gene>
    <name evidence="1" type="ORF">I7I53_01512</name>
</gene>
<evidence type="ECO:0000313" key="1">
    <source>
        <dbReference type="EMBL" id="QSS54064.1"/>
    </source>
</evidence>
<proteinExistence type="predicted"/>
<dbReference type="AlphaFoldDB" id="A0A8A1LNN9"/>
<accession>A0A8A1LNN9</accession>
<evidence type="ECO:0000313" key="2">
    <source>
        <dbReference type="Proteomes" id="UP000663419"/>
    </source>
</evidence>
<sequence length="63" mass="7564">MEFIRPILSLYLRVRYSEYCSFYQCLCRDSDSKKSSHQSLRLAVNYFCRNQGISWTDYLYGST</sequence>
<dbReference type="EMBL" id="CP069104">
    <property type="protein sequence ID" value="QSS54064.1"/>
    <property type="molecule type" value="Genomic_DNA"/>
</dbReference>
<name>A0A8A1LNN9_AJEC8</name>
<protein>
    <submittedName>
        <fullName evidence="1">Uncharacterized protein</fullName>
    </submittedName>
</protein>
<organism evidence="1 2">
    <name type="scientific">Ajellomyces capsulatus (strain H88)</name>
    <name type="common">Darling's disease fungus</name>
    <name type="synonym">Histoplasma capsulatum</name>
    <dbReference type="NCBI Taxonomy" id="544711"/>
    <lineage>
        <taxon>Eukaryota</taxon>
        <taxon>Fungi</taxon>
        <taxon>Dikarya</taxon>
        <taxon>Ascomycota</taxon>
        <taxon>Pezizomycotina</taxon>
        <taxon>Eurotiomycetes</taxon>
        <taxon>Eurotiomycetidae</taxon>
        <taxon>Onygenales</taxon>
        <taxon>Ajellomycetaceae</taxon>
        <taxon>Histoplasma</taxon>
    </lineage>
</organism>